<reference evidence="2" key="1">
    <citation type="journal article" date="2015" name="Nature">
        <title>Complex archaea that bridge the gap between prokaryotes and eukaryotes.</title>
        <authorList>
            <person name="Spang A."/>
            <person name="Saw J.H."/>
            <person name="Jorgensen S.L."/>
            <person name="Zaremba-Niedzwiedzka K."/>
            <person name="Martijn J."/>
            <person name="Lind A.E."/>
            <person name="van Eijk R."/>
            <person name="Schleper C."/>
            <person name="Guy L."/>
            <person name="Ettema T.J."/>
        </authorList>
    </citation>
    <scope>NUCLEOTIDE SEQUENCE</scope>
</reference>
<accession>A0A0F9VV00</accession>
<gene>
    <name evidence="2" type="ORF">LCGC14_0040700</name>
</gene>
<evidence type="ECO:0000313" key="2">
    <source>
        <dbReference type="EMBL" id="KKO08951.1"/>
    </source>
</evidence>
<dbReference type="InterPro" id="IPR005586">
    <property type="entry name" value="ABC_trans_aux"/>
</dbReference>
<name>A0A0F9VV00_9ZZZZ</name>
<evidence type="ECO:0000259" key="1">
    <source>
        <dbReference type="Pfam" id="PF03886"/>
    </source>
</evidence>
<dbReference type="AlphaFoldDB" id="A0A0F9VV00"/>
<dbReference type="Gene3D" id="3.40.50.10610">
    <property type="entry name" value="ABC-type transport auxiliary lipoprotein component"/>
    <property type="match status" value="1"/>
</dbReference>
<dbReference type="SUPFAM" id="SSF159594">
    <property type="entry name" value="XCC0632-like"/>
    <property type="match status" value="1"/>
</dbReference>
<sequence length="202" mass="22082">MTKRLLLLMTTLFISACQILPERPEVALYQLPPSSMAAASETGSTVAASLRLDRPGTSDALGGNRILVLAANNSFEAYPGARWSAPVPTLWRDWLLDAFWRDGSIAQLSVSADGLQAQFELGGMLRALHTEYRDGRAQALVHYDALLIDTRSREIVARQRFEARELTTDSTAESAVQALGVAADRLAAELIQWTLITISDSH</sequence>
<proteinExistence type="predicted"/>
<protein>
    <recommendedName>
        <fullName evidence="1">ABC-type transport auxiliary lipoprotein component domain-containing protein</fullName>
    </recommendedName>
</protein>
<feature type="domain" description="ABC-type transport auxiliary lipoprotein component" evidence="1">
    <location>
        <begin position="29"/>
        <end position="189"/>
    </location>
</feature>
<dbReference type="PROSITE" id="PS51257">
    <property type="entry name" value="PROKAR_LIPOPROTEIN"/>
    <property type="match status" value="1"/>
</dbReference>
<dbReference type="Pfam" id="PF03886">
    <property type="entry name" value="ABC_trans_aux"/>
    <property type="match status" value="1"/>
</dbReference>
<dbReference type="EMBL" id="LAZR01000008">
    <property type="protein sequence ID" value="KKO08951.1"/>
    <property type="molecule type" value="Genomic_DNA"/>
</dbReference>
<organism evidence="2">
    <name type="scientific">marine sediment metagenome</name>
    <dbReference type="NCBI Taxonomy" id="412755"/>
    <lineage>
        <taxon>unclassified sequences</taxon>
        <taxon>metagenomes</taxon>
        <taxon>ecological metagenomes</taxon>
    </lineage>
</organism>
<comment type="caution">
    <text evidence="2">The sequence shown here is derived from an EMBL/GenBank/DDBJ whole genome shotgun (WGS) entry which is preliminary data.</text>
</comment>